<name>A0A9P1NRV1_9PROT</name>
<sequence>MKRHTVRPLFVIIVLTSVHRCVAGVIINFLNRLLSGLAPSDPKLFIGIYAYLSFDQLHDTFSTFTRSQAIQRCRKIDDRNYLLVLPTTLVKPHQGMCQRMCRLRAPGRSGDIDDGVQNVTNYGEMIRKFASKDFPFIRIQPLASWGMKFTAAKRINFSILERKFMKDTNNAVIHQIHLA</sequence>
<accession>A0A9P1NRV1</accession>
<evidence type="ECO:0000313" key="2">
    <source>
        <dbReference type="Proteomes" id="UP000007319"/>
    </source>
</evidence>
<evidence type="ECO:0000313" key="1">
    <source>
        <dbReference type="EMBL" id="CCD03483.1"/>
    </source>
</evidence>
<keyword evidence="2" id="KW-1185">Reference proteome</keyword>
<protein>
    <submittedName>
        <fullName evidence="1">Uncharacterized protein</fullName>
    </submittedName>
</protein>
<keyword evidence="1" id="KW-0614">Plasmid</keyword>
<gene>
    <name evidence="1" type="ORF">AZOBR_p450008</name>
</gene>
<dbReference type="Proteomes" id="UP000007319">
    <property type="component" value="Plasmid AZOBR_p4"/>
</dbReference>
<organism evidence="1 2">
    <name type="scientific">Azospirillum baldaniorum</name>
    <dbReference type="NCBI Taxonomy" id="1064539"/>
    <lineage>
        <taxon>Bacteria</taxon>
        <taxon>Pseudomonadati</taxon>
        <taxon>Pseudomonadota</taxon>
        <taxon>Alphaproteobacteria</taxon>
        <taxon>Rhodospirillales</taxon>
        <taxon>Azospirillaceae</taxon>
        <taxon>Azospirillum</taxon>
    </lineage>
</organism>
<dbReference type="EMBL" id="HE577331">
    <property type="protein sequence ID" value="CCD03483.1"/>
    <property type="molecule type" value="Genomic_DNA"/>
</dbReference>
<dbReference type="AlphaFoldDB" id="A0A9P1NRV1"/>
<dbReference type="KEGG" id="abs:AZOBR_p450008"/>
<proteinExistence type="predicted"/>
<reference evidence="1 2" key="1">
    <citation type="journal article" date="2011" name="PLoS Genet.">
        <title>Azospirillum genomes reveal transition of bacteria from aquatic to terrestrial environments.</title>
        <authorList>
            <person name="Wisniewski-Dye F."/>
            <person name="Borziak K."/>
            <person name="Khalsa-Moyers G."/>
            <person name="Alexandre G."/>
            <person name="Sukharnikov L.O."/>
            <person name="Wuichet K."/>
            <person name="Hurst G.B."/>
            <person name="McDonald W.H."/>
            <person name="Robertson J.S."/>
            <person name="Barbe V."/>
            <person name="Calteau A."/>
            <person name="Rouy Z."/>
            <person name="Mangenot S."/>
            <person name="Prigent-Combaret C."/>
            <person name="Normand P."/>
            <person name="Boyer M."/>
            <person name="Siguier P."/>
            <person name="Dessaux Y."/>
            <person name="Elmerich C."/>
            <person name="Condemine G."/>
            <person name="Krishnen G."/>
            <person name="Kennedy I."/>
            <person name="Paterson A.H."/>
            <person name="Gonzalez V."/>
            <person name="Mavingui P."/>
            <person name="Zhulin I.B."/>
        </authorList>
    </citation>
    <scope>NUCLEOTIDE SEQUENCE [LARGE SCALE GENOMIC DNA]</scope>
    <source>
        <strain evidence="1 2">Sp245</strain>
    </source>
</reference>
<geneLocation type="plasmid" evidence="1 2">
    <name>AZOBR_p4</name>
</geneLocation>